<sequence length="161" mass="18934">MQQNDQVEFFQSSINFTSFIHSYAQFLLNYFEGYPPPEASKKELIQSENQIIQSLVLIEKLHMQQFLYFSILQIHFFPNEFTNLSPDAEIKEIFQKLNNLIDQHPFLIETNRSIAKKTVAQILNYYHGSTDDETIRIIFTLSPLPPPWLANHSQIKQIKEV</sequence>
<evidence type="ECO:0000313" key="1">
    <source>
        <dbReference type="EMBL" id="TQE91240.1"/>
    </source>
</evidence>
<name>A0A540V3C5_9BACL</name>
<dbReference type="EMBL" id="VIGD01000006">
    <property type="protein sequence ID" value="TQE91240.1"/>
    <property type="molecule type" value="Genomic_DNA"/>
</dbReference>
<dbReference type="OrthoDB" id="2739618at2"/>
<accession>A0A540V3C5</accession>
<reference evidence="1 2" key="1">
    <citation type="submission" date="2019-06" db="EMBL/GenBank/DDBJ databases">
        <title>Genome sequence of Ureibacillus terrenus.</title>
        <authorList>
            <person name="Maclea K.S."/>
            <person name="Simoes M."/>
        </authorList>
    </citation>
    <scope>NUCLEOTIDE SEQUENCE [LARGE SCALE GENOMIC DNA]</scope>
    <source>
        <strain evidence="1 2">ATCC BAA-384</strain>
    </source>
</reference>
<keyword evidence="2" id="KW-1185">Reference proteome</keyword>
<dbReference type="RefSeq" id="WP_141601891.1">
    <property type="nucleotide sequence ID" value="NZ_JARMSB010000072.1"/>
</dbReference>
<dbReference type="Proteomes" id="UP000315753">
    <property type="component" value="Unassembled WGS sequence"/>
</dbReference>
<comment type="caution">
    <text evidence="1">The sequence shown here is derived from an EMBL/GenBank/DDBJ whole genome shotgun (WGS) entry which is preliminary data.</text>
</comment>
<dbReference type="AlphaFoldDB" id="A0A540V3C5"/>
<gene>
    <name evidence="1" type="ORF">FKZ59_06240</name>
</gene>
<protein>
    <submittedName>
        <fullName evidence="1">Uncharacterized protein</fullName>
    </submittedName>
</protein>
<evidence type="ECO:0000313" key="2">
    <source>
        <dbReference type="Proteomes" id="UP000315753"/>
    </source>
</evidence>
<organism evidence="1 2">
    <name type="scientific">Ureibacillus terrenus</name>
    <dbReference type="NCBI Taxonomy" id="118246"/>
    <lineage>
        <taxon>Bacteria</taxon>
        <taxon>Bacillati</taxon>
        <taxon>Bacillota</taxon>
        <taxon>Bacilli</taxon>
        <taxon>Bacillales</taxon>
        <taxon>Caryophanaceae</taxon>
        <taxon>Ureibacillus</taxon>
    </lineage>
</organism>
<proteinExistence type="predicted"/>